<protein>
    <recommendedName>
        <fullName evidence="4">Peptidase M41 FtsH extracellular domain-containing protein</fullName>
    </recommendedName>
</protein>
<dbReference type="GO" id="GO:0008270">
    <property type="term" value="F:zinc ion binding"/>
    <property type="evidence" value="ECO:0007669"/>
    <property type="project" value="InterPro"/>
</dbReference>
<evidence type="ECO:0000256" key="2">
    <source>
        <dbReference type="ARBA" id="ARBA00022801"/>
    </source>
</evidence>
<dbReference type="OrthoDB" id="1741552at2759"/>
<dbReference type="InterPro" id="IPR011546">
    <property type="entry name" value="Pept_M41_FtsH_extracell"/>
</dbReference>
<name>A0A9Q0H614_9MAGN</name>
<feature type="compositionally biased region" description="Basic and acidic residues" evidence="3">
    <location>
        <begin position="95"/>
        <end position="109"/>
    </location>
</feature>
<dbReference type="GO" id="GO:0016020">
    <property type="term" value="C:membrane"/>
    <property type="evidence" value="ECO:0007669"/>
    <property type="project" value="InterPro"/>
</dbReference>
<reference evidence="5" key="1">
    <citation type="journal article" date="2023" name="Plant J.">
        <title>The genome of the king protea, Protea cynaroides.</title>
        <authorList>
            <person name="Chang J."/>
            <person name="Duong T.A."/>
            <person name="Schoeman C."/>
            <person name="Ma X."/>
            <person name="Roodt D."/>
            <person name="Barker N."/>
            <person name="Li Z."/>
            <person name="Van de Peer Y."/>
            <person name="Mizrachi E."/>
        </authorList>
    </citation>
    <scope>NUCLEOTIDE SEQUENCE</scope>
    <source>
        <tissue evidence="5">Young leaves</tissue>
    </source>
</reference>
<dbReference type="GO" id="GO:0005524">
    <property type="term" value="F:ATP binding"/>
    <property type="evidence" value="ECO:0007669"/>
    <property type="project" value="InterPro"/>
</dbReference>
<dbReference type="GO" id="GO:0004176">
    <property type="term" value="F:ATP-dependent peptidase activity"/>
    <property type="evidence" value="ECO:0007669"/>
    <property type="project" value="InterPro"/>
</dbReference>
<sequence>MPAIESLKSVTHGKISATSNFYVKEAARLNFWCGRSRVLPLKPPHFGGDSTVISAYRQTSVSRNIGGFDSWGGFFNNQRWKERRIQVNSSCEQDSDSKTTSSEKSEGKPTENQGVTKPSHVSSSTPSPRRRKNGWWKGGKWQWKPIIPAQEIWILLLQLGVVMFDMRLPRLGISLSGSEPRTPMAFVSVPYSDFLSKINNNQVQKAEVDGVHILFRLKFEPGSPENEVSSTSKLIHCFHRF</sequence>
<keyword evidence="2" id="KW-0378">Hydrolase</keyword>
<dbReference type="GO" id="GO:0004222">
    <property type="term" value="F:metalloendopeptidase activity"/>
    <property type="evidence" value="ECO:0007669"/>
    <property type="project" value="InterPro"/>
</dbReference>
<feature type="compositionally biased region" description="Polar residues" evidence="3">
    <location>
        <begin position="110"/>
        <end position="127"/>
    </location>
</feature>
<dbReference type="EMBL" id="JAMYWD010000009">
    <property type="protein sequence ID" value="KAJ4960208.1"/>
    <property type="molecule type" value="Genomic_DNA"/>
</dbReference>
<dbReference type="Pfam" id="PF06480">
    <property type="entry name" value="FtsH_ext"/>
    <property type="match status" value="1"/>
</dbReference>
<dbReference type="AlphaFoldDB" id="A0A9Q0H614"/>
<proteinExistence type="predicted"/>
<organism evidence="5 6">
    <name type="scientific">Protea cynaroides</name>
    <dbReference type="NCBI Taxonomy" id="273540"/>
    <lineage>
        <taxon>Eukaryota</taxon>
        <taxon>Viridiplantae</taxon>
        <taxon>Streptophyta</taxon>
        <taxon>Embryophyta</taxon>
        <taxon>Tracheophyta</taxon>
        <taxon>Spermatophyta</taxon>
        <taxon>Magnoliopsida</taxon>
        <taxon>Proteales</taxon>
        <taxon>Proteaceae</taxon>
        <taxon>Protea</taxon>
    </lineage>
</organism>
<feature type="region of interest" description="Disordered" evidence="3">
    <location>
        <begin position="86"/>
        <end position="136"/>
    </location>
</feature>
<gene>
    <name evidence="5" type="ORF">NE237_020118</name>
</gene>
<dbReference type="GO" id="GO:0006508">
    <property type="term" value="P:proteolysis"/>
    <property type="evidence" value="ECO:0007669"/>
    <property type="project" value="UniProtKB-KW"/>
</dbReference>
<comment type="caution">
    <text evidence="5">The sequence shown here is derived from an EMBL/GenBank/DDBJ whole genome shotgun (WGS) entry which is preliminary data.</text>
</comment>
<keyword evidence="1" id="KW-0645">Protease</keyword>
<evidence type="ECO:0000259" key="4">
    <source>
        <dbReference type="Pfam" id="PF06480"/>
    </source>
</evidence>
<accession>A0A9Q0H614</accession>
<evidence type="ECO:0000313" key="6">
    <source>
        <dbReference type="Proteomes" id="UP001141806"/>
    </source>
</evidence>
<evidence type="ECO:0000256" key="3">
    <source>
        <dbReference type="SAM" id="MobiDB-lite"/>
    </source>
</evidence>
<feature type="domain" description="Peptidase M41 FtsH extracellular" evidence="4">
    <location>
        <begin position="168"/>
        <end position="232"/>
    </location>
</feature>
<evidence type="ECO:0000313" key="5">
    <source>
        <dbReference type="EMBL" id="KAJ4960208.1"/>
    </source>
</evidence>
<dbReference type="Proteomes" id="UP001141806">
    <property type="component" value="Unassembled WGS sequence"/>
</dbReference>
<evidence type="ECO:0000256" key="1">
    <source>
        <dbReference type="ARBA" id="ARBA00022670"/>
    </source>
</evidence>
<keyword evidence="6" id="KW-1185">Reference proteome</keyword>